<organism evidence="1">
    <name type="scientific">mine drainage metagenome</name>
    <dbReference type="NCBI Taxonomy" id="410659"/>
    <lineage>
        <taxon>unclassified sequences</taxon>
        <taxon>metagenomes</taxon>
        <taxon>ecological metagenomes</taxon>
    </lineage>
</organism>
<name>A0A1J5PJB8_9ZZZZ</name>
<dbReference type="EMBL" id="MLJW01005807">
    <property type="protein sequence ID" value="OIQ67628.1"/>
    <property type="molecule type" value="Genomic_DNA"/>
</dbReference>
<proteinExistence type="predicted"/>
<gene>
    <name evidence="1" type="ORF">GALL_507930</name>
</gene>
<sequence length="148" mass="16441">MEFEALDAEFLDQLPRLANAKLAFMRIDAGEGYQHIGIFGGDLEHLVIIVAAETGFPFGVDRKDHRGDLLGAVVGRGLLHSRRMFVRRLEVLGHLRLEVVIAVVTVHPAGLFGMGVDVDCHDVFDIGQLQSGHFRFSRRAGWIVQPKN</sequence>
<comment type="caution">
    <text evidence="1">The sequence shown here is derived from an EMBL/GenBank/DDBJ whole genome shotgun (WGS) entry which is preliminary data.</text>
</comment>
<dbReference type="AlphaFoldDB" id="A0A1J5PJB8"/>
<accession>A0A1J5PJB8</accession>
<reference evidence="1" key="1">
    <citation type="submission" date="2016-10" db="EMBL/GenBank/DDBJ databases">
        <title>Sequence of Gallionella enrichment culture.</title>
        <authorList>
            <person name="Poehlein A."/>
            <person name="Muehling M."/>
            <person name="Daniel R."/>
        </authorList>
    </citation>
    <scope>NUCLEOTIDE SEQUENCE</scope>
</reference>
<protein>
    <submittedName>
        <fullName evidence="1">Uncharacterized protein</fullName>
    </submittedName>
</protein>
<evidence type="ECO:0000313" key="1">
    <source>
        <dbReference type="EMBL" id="OIQ67628.1"/>
    </source>
</evidence>